<dbReference type="GO" id="GO:0016020">
    <property type="term" value="C:membrane"/>
    <property type="evidence" value="ECO:0007669"/>
    <property type="project" value="UniProtKB-SubCell"/>
</dbReference>
<dbReference type="InterPro" id="IPR011547">
    <property type="entry name" value="SLC26A/SulP_dom"/>
</dbReference>
<keyword evidence="2 5" id="KW-0812">Transmembrane</keyword>
<evidence type="ECO:0000256" key="4">
    <source>
        <dbReference type="ARBA" id="ARBA00023136"/>
    </source>
</evidence>
<proteinExistence type="predicted"/>
<reference evidence="7" key="1">
    <citation type="submission" date="2021-04" db="EMBL/GenBank/DDBJ databases">
        <title>Complete Genome and methylome analysis of Thiothrix fructosivorans ATCC 49748.</title>
        <authorList>
            <person name="Fomenkov A."/>
            <person name="Sun L."/>
            <person name="Vincze T."/>
            <person name="Grabovich M.Y."/>
            <person name="Roberts R.J."/>
        </authorList>
    </citation>
    <scope>NUCLEOTIDE SEQUENCE</scope>
    <source>
        <strain evidence="7">ATCC 49748</strain>
    </source>
</reference>
<evidence type="ECO:0000256" key="5">
    <source>
        <dbReference type="SAM" id="Phobius"/>
    </source>
</evidence>
<accession>A0A8B0SI57</accession>
<evidence type="ECO:0000259" key="6">
    <source>
        <dbReference type="Pfam" id="PF00916"/>
    </source>
</evidence>
<sequence length="51" mass="5721">MLIFVVVLVAPYAAYLPKAAMAGVLFLVAWGLIDWHEIREIISFSTRETVV</sequence>
<keyword evidence="3 5" id="KW-1133">Transmembrane helix</keyword>
<evidence type="ECO:0000256" key="2">
    <source>
        <dbReference type="ARBA" id="ARBA00022692"/>
    </source>
</evidence>
<dbReference type="AlphaFoldDB" id="A0A8B0SI57"/>
<organism evidence="7">
    <name type="scientific">Thiothrix fructosivorans</name>
    <dbReference type="NCBI Taxonomy" id="111770"/>
    <lineage>
        <taxon>Bacteria</taxon>
        <taxon>Pseudomonadati</taxon>
        <taxon>Pseudomonadota</taxon>
        <taxon>Gammaproteobacteria</taxon>
        <taxon>Thiotrichales</taxon>
        <taxon>Thiotrichaceae</taxon>
        <taxon>Thiothrix</taxon>
    </lineage>
</organism>
<keyword evidence="4 5" id="KW-0472">Membrane</keyword>
<feature type="transmembrane region" description="Helical" evidence="5">
    <location>
        <begin position="12"/>
        <end position="33"/>
    </location>
</feature>
<protein>
    <recommendedName>
        <fullName evidence="6">SLC26A/SulP transporter domain-containing protein</fullName>
    </recommendedName>
</protein>
<evidence type="ECO:0000313" key="7">
    <source>
        <dbReference type="EMBL" id="QTX10811.1"/>
    </source>
</evidence>
<evidence type="ECO:0000256" key="1">
    <source>
        <dbReference type="ARBA" id="ARBA00004141"/>
    </source>
</evidence>
<dbReference type="EMBL" id="CP072748">
    <property type="protein sequence ID" value="QTX10811.1"/>
    <property type="molecule type" value="Genomic_DNA"/>
</dbReference>
<evidence type="ECO:0000256" key="3">
    <source>
        <dbReference type="ARBA" id="ARBA00022989"/>
    </source>
</evidence>
<feature type="domain" description="SLC26A/SulP transporter" evidence="6">
    <location>
        <begin position="2"/>
        <end position="51"/>
    </location>
</feature>
<name>A0A8B0SI57_9GAMM</name>
<comment type="subcellular location">
    <subcellularLocation>
        <location evidence="1">Membrane</location>
        <topology evidence="1">Multi-pass membrane protein</topology>
    </subcellularLocation>
</comment>
<gene>
    <name evidence="7" type="ORF">J1836_000050</name>
</gene>
<dbReference type="Pfam" id="PF00916">
    <property type="entry name" value="Sulfate_transp"/>
    <property type="match status" value="1"/>
</dbReference>